<reference evidence="3 4" key="1">
    <citation type="submission" date="2018-09" db="EMBL/GenBank/DDBJ databases">
        <title>Discovery and Ecogenomic Context for Candidatus Cryosericales, a Global Caldiserica Order Active in Thawing Permafrost.</title>
        <authorList>
            <person name="Martinez M.A."/>
            <person name="Woodcroft B.J."/>
            <person name="Ignacio Espinoza J.C."/>
            <person name="Zayed A."/>
            <person name="Singleton C.M."/>
            <person name="Boyd J."/>
            <person name="Li Y.-F."/>
            <person name="Purvine S."/>
            <person name="Maughan H."/>
            <person name="Hodgkins S.B."/>
            <person name="Anderson D."/>
            <person name="Sederholm M."/>
            <person name="Temperton B."/>
            <person name="Saleska S.R."/>
            <person name="Tyson G.W."/>
            <person name="Rich V.I."/>
        </authorList>
    </citation>
    <scope>NUCLEOTIDE SEQUENCE [LARGE SCALE GENOMIC DNA]</scope>
    <source>
        <strain evidence="3 4">SMC6</strain>
    </source>
</reference>
<evidence type="ECO:0000256" key="1">
    <source>
        <dbReference type="ARBA" id="ARBA00022884"/>
    </source>
</evidence>
<feature type="domain" description="Exoribonuclease phosphorolytic" evidence="2">
    <location>
        <begin position="17"/>
        <end position="146"/>
    </location>
</feature>
<dbReference type="GO" id="GO:0004654">
    <property type="term" value="F:polyribonucleotide nucleotidyltransferase activity"/>
    <property type="evidence" value="ECO:0007669"/>
    <property type="project" value="InterPro"/>
</dbReference>
<dbReference type="PANTHER" id="PTHR11252:SF0">
    <property type="entry name" value="POLYRIBONUCLEOTIDE NUCLEOTIDYLTRANSFERASE 1, MITOCHONDRIAL"/>
    <property type="match status" value="1"/>
</dbReference>
<comment type="caution">
    <text evidence="3">The sequence shown here is derived from an EMBL/GenBank/DDBJ whole genome shotgun (WGS) entry which is preliminary data.</text>
</comment>
<dbReference type="GO" id="GO:0000175">
    <property type="term" value="F:3'-5'-RNA exonuclease activity"/>
    <property type="evidence" value="ECO:0007669"/>
    <property type="project" value="TreeGrafter"/>
</dbReference>
<evidence type="ECO:0000313" key="3">
    <source>
        <dbReference type="EMBL" id="RIE10310.1"/>
    </source>
</evidence>
<dbReference type="InterPro" id="IPR012162">
    <property type="entry name" value="PNPase"/>
</dbReference>
<proteinExistence type="predicted"/>
<dbReference type="InterPro" id="IPR001247">
    <property type="entry name" value="ExoRNase_PH_dom1"/>
</dbReference>
<dbReference type="Gene3D" id="3.30.230.70">
    <property type="entry name" value="GHMP Kinase, N-terminal domain"/>
    <property type="match status" value="1"/>
</dbReference>
<protein>
    <submittedName>
        <fullName evidence="3">Polyribonucleotide nucleotidyltransferase</fullName>
    </submittedName>
</protein>
<gene>
    <name evidence="3" type="ORF">SMC6_01635</name>
</gene>
<dbReference type="EMBL" id="QXIT01000031">
    <property type="protein sequence ID" value="RIE10310.1"/>
    <property type="molecule type" value="Genomic_DNA"/>
</dbReference>
<evidence type="ECO:0000313" key="4">
    <source>
        <dbReference type="Proteomes" id="UP000266260"/>
    </source>
</evidence>
<dbReference type="GO" id="GO:0005829">
    <property type="term" value="C:cytosol"/>
    <property type="evidence" value="ECO:0007669"/>
    <property type="project" value="TreeGrafter"/>
</dbReference>
<dbReference type="SUPFAM" id="SSF54211">
    <property type="entry name" value="Ribosomal protein S5 domain 2-like"/>
    <property type="match status" value="1"/>
</dbReference>
<organism evidence="3 4">
    <name type="scientific">Candidatus Cryosericum odellii</name>
    <dbReference type="NCBI Taxonomy" id="2290917"/>
    <lineage>
        <taxon>Bacteria</taxon>
        <taxon>Pseudomonadati</taxon>
        <taxon>Caldisericota/Cryosericota group</taxon>
        <taxon>Candidatus Cryosericota</taxon>
        <taxon>Candidatus Cryosericia</taxon>
        <taxon>Candidatus Cryosericales</taxon>
        <taxon>Candidatus Cryosericaceae</taxon>
        <taxon>Candidatus Cryosericum</taxon>
    </lineage>
</organism>
<dbReference type="GO" id="GO:0003723">
    <property type="term" value="F:RNA binding"/>
    <property type="evidence" value="ECO:0007669"/>
    <property type="project" value="UniProtKB-KW"/>
</dbReference>
<dbReference type="InterPro" id="IPR027408">
    <property type="entry name" value="PNPase/RNase_PH_dom_sf"/>
</dbReference>
<accession>A0A398D6Z9</accession>
<dbReference type="Proteomes" id="UP000266260">
    <property type="component" value="Unassembled WGS sequence"/>
</dbReference>
<dbReference type="PANTHER" id="PTHR11252">
    <property type="entry name" value="POLYRIBONUCLEOTIDE NUCLEOTIDYLTRANSFERASE"/>
    <property type="match status" value="1"/>
</dbReference>
<evidence type="ECO:0000259" key="2">
    <source>
        <dbReference type="Pfam" id="PF01138"/>
    </source>
</evidence>
<keyword evidence="4" id="KW-1185">Reference proteome</keyword>
<dbReference type="GO" id="GO:0006402">
    <property type="term" value="P:mRNA catabolic process"/>
    <property type="evidence" value="ECO:0007669"/>
    <property type="project" value="InterPro"/>
</dbReference>
<feature type="non-terminal residue" evidence="3">
    <location>
        <position position="159"/>
    </location>
</feature>
<keyword evidence="1" id="KW-0694">RNA-binding</keyword>
<keyword evidence="3" id="KW-0808">Transferase</keyword>
<name>A0A398D6Z9_9BACT</name>
<dbReference type="InterPro" id="IPR020568">
    <property type="entry name" value="Ribosomal_Su5_D2-typ_SF"/>
</dbReference>
<sequence>MLENNEIKTVRGNIAGKPVTYETGRLAKQAGGAVLATMGGTVVLAAVTVSNSTKEGLDFFPLTVDYFEKMYAAGKIPGGFYKREGRPSEREILRSRLIDRSIRPLFPKHFRREVQVIVYVLSADGENSPDVLAINAVSAAALISNAPFVDAVAAVRVGK</sequence>
<dbReference type="AlphaFoldDB" id="A0A398D6Z9"/>
<dbReference type="Pfam" id="PF01138">
    <property type="entry name" value="RNase_PH"/>
    <property type="match status" value="1"/>
</dbReference>